<keyword evidence="3" id="KW-1185">Reference proteome</keyword>
<dbReference type="PANTHER" id="PTHR33164:SF43">
    <property type="entry name" value="HTH-TYPE TRANSCRIPTIONAL REPRESSOR YETL"/>
    <property type="match status" value="1"/>
</dbReference>
<proteinExistence type="predicted"/>
<feature type="domain" description="HTH marR-type" evidence="1">
    <location>
        <begin position="13"/>
        <end position="144"/>
    </location>
</feature>
<organism evidence="2 3">
    <name type="scientific">Aquitalea magnusonii</name>
    <dbReference type="NCBI Taxonomy" id="332411"/>
    <lineage>
        <taxon>Bacteria</taxon>
        <taxon>Pseudomonadati</taxon>
        <taxon>Pseudomonadota</taxon>
        <taxon>Betaproteobacteria</taxon>
        <taxon>Neisseriales</taxon>
        <taxon>Chromobacteriaceae</taxon>
        <taxon>Aquitalea</taxon>
    </lineage>
</organism>
<dbReference type="Proteomes" id="UP000248395">
    <property type="component" value="Unassembled WGS sequence"/>
</dbReference>
<dbReference type="GO" id="GO:0003677">
    <property type="term" value="F:DNA binding"/>
    <property type="evidence" value="ECO:0007669"/>
    <property type="project" value="UniProtKB-KW"/>
</dbReference>
<protein>
    <submittedName>
        <fullName evidence="2">DNA-binding MarR family transcriptional regulator</fullName>
    </submittedName>
</protein>
<dbReference type="EMBL" id="QJKC01000002">
    <property type="protein sequence ID" value="PXX50480.1"/>
    <property type="molecule type" value="Genomic_DNA"/>
</dbReference>
<dbReference type="InterPro" id="IPR000835">
    <property type="entry name" value="HTH_MarR-typ"/>
</dbReference>
<dbReference type="SUPFAM" id="SSF46785">
    <property type="entry name" value="Winged helix' DNA-binding domain"/>
    <property type="match status" value="1"/>
</dbReference>
<dbReference type="GO" id="GO:0003700">
    <property type="term" value="F:DNA-binding transcription factor activity"/>
    <property type="evidence" value="ECO:0007669"/>
    <property type="project" value="InterPro"/>
</dbReference>
<dbReference type="InterPro" id="IPR039422">
    <property type="entry name" value="MarR/SlyA-like"/>
</dbReference>
<evidence type="ECO:0000313" key="2">
    <source>
        <dbReference type="EMBL" id="PXX50480.1"/>
    </source>
</evidence>
<dbReference type="OrthoDB" id="8594189at2"/>
<dbReference type="PANTHER" id="PTHR33164">
    <property type="entry name" value="TRANSCRIPTIONAL REGULATOR, MARR FAMILY"/>
    <property type="match status" value="1"/>
</dbReference>
<keyword evidence="2" id="KW-0238">DNA-binding</keyword>
<dbReference type="Gene3D" id="1.10.10.10">
    <property type="entry name" value="Winged helix-like DNA-binding domain superfamily/Winged helix DNA-binding domain"/>
    <property type="match status" value="1"/>
</dbReference>
<dbReference type="InterPro" id="IPR036388">
    <property type="entry name" value="WH-like_DNA-bd_sf"/>
</dbReference>
<evidence type="ECO:0000313" key="3">
    <source>
        <dbReference type="Proteomes" id="UP000248395"/>
    </source>
</evidence>
<dbReference type="GO" id="GO:0006950">
    <property type="term" value="P:response to stress"/>
    <property type="evidence" value="ECO:0007669"/>
    <property type="project" value="TreeGrafter"/>
</dbReference>
<accession>A0A318K7U4</accession>
<comment type="caution">
    <text evidence="2">The sequence shown here is derived from an EMBL/GenBank/DDBJ whole genome shotgun (WGS) entry which is preliminary data.</text>
</comment>
<name>A0A318K7U4_9NEIS</name>
<dbReference type="PROSITE" id="PS50995">
    <property type="entry name" value="HTH_MARR_2"/>
    <property type="match status" value="1"/>
</dbReference>
<dbReference type="AlphaFoldDB" id="A0A318K7U4"/>
<dbReference type="InterPro" id="IPR036390">
    <property type="entry name" value="WH_DNA-bd_sf"/>
</dbReference>
<evidence type="ECO:0000259" key="1">
    <source>
        <dbReference type="PROSITE" id="PS50995"/>
    </source>
</evidence>
<dbReference type="SMART" id="SM00347">
    <property type="entry name" value="HTH_MARR"/>
    <property type="match status" value="1"/>
</dbReference>
<reference evidence="2 3" key="1">
    <citation type="submission" date="2018-05" db="EMBL/GenBank/DDBJ databases">
        <title>Genomic Encyclopedia of Type Strains, Phase IV (KMG-IV): sequencing the most valuable type-strain genomes for metagenomic binning, comparative biology and taxonomic classification.</title>
        <authorList>
            <person name="Goeker M."/>
        </authorList>
    </citation>
    <scope>NUCLEOTIDE SEQUENCE [LARGE SCALE GENOMIC DNA]</scope>
    <source>
        <strain evidence="2 3">DSM 25134</strain>
    </source>
</reference>
<dbReference type="Pfam" id="PF12802">
    <property type="entry name" value="MarR_2"/>
    <property type="match status" value="1"/>
</dbReference>
<sequence>MSSPLCKQDFEYLADFRYRLRQFLRFSEELAQSHGITPLQYQLLLQVQGYPGRDWATVAELAERLQSHHHSVVGLINRCESQQLLRKAPGRNDGRQVEISLLPKGLELVEKLAQAHRDELLLLKDLANSPSPDLLLNIQQALKTGN</sequence>
<dbReference type="RefSeq" id="WP_059286306.1">
    <property type="nucleotide sequence ID" value="NZ_LNQU01000070.1"/>
</dbReference>
<gene>
    <name evidence="2" type="ORF">DFR38_102129</name>
</gene>